<evidence type="ECO:0000313" key="1">
    <source>
        <dbReference type="EMBL" id="AXY23855.1"/>
    </source>
</evidence>
<evidence type="ECO:0008006" key="3">
    <source>
        <dbReference type="Google" id="ProtNLM"/>
    </source>
</evidence>
<dbReference type="Proteomes" id="UP000264120">
    <property type="component" value="Plasmid unnamed1"/>
</dbReference>
<dbReference type="Pfam" id="PF14384">
    <property type="entry name" value="BrnA_antitoxin"/>
    <property type="match status" value="1"/>
</dbReference>
<proteinExistence type="predicted"/>
<dbReference type="AlphaFoldDB" id="A0A347WG62"/>
<dbReference type="KEGG" id="ksc:CD178_03111"/>
<dbReference type="EMBL" id="CP023037">
    <property type="protein sequence ID" value="AXY23855.1"/>
    <property type="molecule type" value="Genomic_DNA"/>
</dbReference>
<dbReference type="InterPro" id="IPR025528">
    <property type="entry name" value="BrnA_antitoxin"/>
</dbReference>
<keyword evidence="2" id="KW-1185">Reference proteome</keyword>
<geneLocation type="plasmid" evidence="1 2">
    <name>unnamed1</name>
</geneLocation>
<dbReference type="RefSeq" id="WP_254058035.1">
    <property type="nucleotide sequence ID" value="NZ_CALCQY010000042.1"/>
</dbReference>
<evidence type="ECO:0000313" key="2">
    <source>
        <dbReference type="Proteomes" id="UP000264120"/>
    </source>
</evidence>
<reference evidence="1 2" key="1">
    <citation type="submission" date="2017-08" db="EMBL/GenBank/DDBJ databases">
        <title>Complete genome sequence of Gluconacetobacter saccharivorans CV1 isolated from Fermented Vinegar.</title>
        <authorList>
            <person name="Kim S.-Y."/>
        </authorList>
    </citation>
    <scope>NUCLEOTIDE SEQUENCE [LARGE SCALE GENOMIC DNA]</scope>
    <source>
        <strain evidence="1 2">CV1</strain>
        <plasmid evidence="1 2">unnamed1</plasmid>
    </source>
</reference>
<sequence>MKRKPDFIMPTEDEDARINAGIADDPDNPELTAMDFTRAASASRAQPDLVRDYERRVRGPQKAPTKKQVSIRLDQDVIERLKSDGPGWQRRANDLLRKAVGIR</sequence>
<gene>
    <name evidence="1" type="ORF">CD178_03111</name>
</gene>
<keyword evidence="1" id="KW-0614">Plasmid</keyword>
<protein>
    <recommendedName>
        <fullName evidence="3">BrnA antitoxin of type II toxin-antitoxin system</fullName>
    </recommendedName>
</protein>
<name>A0A347WG62_9PROT</name>
<organism evidence="1 2">
    <name type="scientific">Komagataeibacter saccharivorans</name>
    <dbReference type="NCBI Taxonomy" id="265959"/>
    <lineage>
        <taxon>Bacteria</taxon>
        <taxon>Pseudomonadati</taxon>
        <taxon>Pseudomonadota</taxon>
        <taxon>Alphaproteobacteria</taxon>
        <taxon>Acetobacterales</taxon>
        <taxon>Acetobacteraceae</taxon>
        <taxon>Komagataeibacter</taxon>
    </lineage>
</organism>
<accession>A0A347WG62</accession>